<evidence type="ECO:0000313" key="1">
    <source>
        <dbReference type="EMBL" id="SHE98139.1"/>
    </source>
</evidence>
<keyword evidence="2" id="KW-1185">Reference proteome</keyword>
<evidence type="ECO:0000313" key="2">
    <source>
        <dbReference type="Proteomes" id="UP000184327"/>
    </source>
</evidence>
<protein>
    <submittedName>
        <fullName evidence="1">Uncharacterized protein</fullName>
    </submittedName>
</protein>
<dbReference type="EMBL" id="FQUZ01000010">
    <property type="protein sequence ID" value="SHE98139.1"/>
    <property type="molecule type" value="Genomic_DNA"/>
</dbReference>
<dbReference type="AlphaFoldDB" id="A0A1M4XXF4"/>
<accession>A0A1M4XXF4</accession>
<sequence length="57" mass="6216">MPVPSPRFHSPVSLSFSLFAGVALHATRPASLGRLIHRVSNLWVAAARYRHVPPSLS</sequence>
<proteinExistence type="predicted"/>
<reference evidence="1 2" key="1">
    <citation type="submission" date="2016-11" db="EMBL/GenBank/DDBJ databases">
        <authorList>
            <person name="Jaros S."/>
            <person name="Januszkiewicz K."/>
            <person name="Wedrychowicz H."/>
        </authorList>
    </citation>
    <scope>NUCLEOTIDE SEQUENCE [LARGE SCALE GENOMIC DNA]</scope>
    <source>
        <strain evidence="1 2">DSM 16112</strain>
    </source>
</reference>
<dbReference type="Proteomes" id="UP000184327">
    <property type="component" value="Unassembled WGS sequence"/>
</dbReference>
<name>A0A1M4XXF4_9BURK</name>
<gene>
    <name evidence="1" type="ORF">SAMN02745117_01150</name>
</gene>
<organism evidence="1 2">
    <name type="scientific">Lampropedia hyalina DSM 16112</name>
    <dbReference type="NCBI Taxonomy" id="1122156"/>
    <lineage>
        <taxon>Bacteria</taxon>
        <taxon>Pseudomonadati</taxon>
        <taxon>Pseudomonadota</taxon>
        <taxon>Betaproteobacteria</taxon>
        <taxon>Burkholderiales</taxon>
        <taxon>Comamonadaceae</taxon>
        <taxon>Lampropedia</taxon>
    </lineage>
</organism>